<dbReference type="OrthoDB" id="446056at2"/>
<accession>A0A2N3V496</accession>
<evidence type="ECO:0000313" key="1">
    <source>
        <dbReference type="EMBL" id="PKV76386.1"/>
    </source>
</evidence>
<organism evidence="1 2">
    <name type="scientific">Pontibacter ramchanderi</name>
    <dbReference type="NCBI Taxonomy" id="1179743"/>
    <lineage>
        <taxon>Bacteria</taxon>
        <taxon>Pseudomonadati</taxon>
        <taxon>Bacteroidota</taxon>
        <taxon>Cytophagia</taxon>
        <taxon>Cytophagales</taxon>
        <taxon>Hymenobacteraceae</taxon>
        <taxon>Pontibacter</taxon>
    </lineage>
</organism>
<name>A0A2N3V496_9BACT</name>
<dbReference type="Pfam" id="PF03385">
    <property type="entry name" value="STELLO"/>
    <property type="match status" value="1"/>
</dbReference>
<dbReference type="InterPro" id="IPR005049">
    <property type="entry name" value="STL-like"/>
</dbReference>
<proteinExistence type="predicted"/>
<dbReference type="PANTHER" id="PTHR31362">
    <property type="entry name" value="GLYCOSYLTRANSFERASE STELLO1-RELATED"/>
    <property type="match status" value="1"/>
</dbReference>
<dbReference type="RefSeq" id="WP_101443509.1">
    <property type="nucleotide sequence ID" value="NZ_PJMU01000001.1"/>
</dbReference>
<dbReference type="EMBL" id="PJMU01000001">
    <property type="protein sequence ID" value="PKV76386.1"/>
    <property type="molecule type" value="Genomic_DNA"/>
</dbReference>
<keyword evidence="2" id="KW-1185">Reference proteome</keyword>
<gene>
    <name evidence="1" type="ORF">BD749_1339</name>
</gene>
<comment type="caution">
    <text evidence="1">The sequence shown here is derived from an EMBL/GenBank/DDBJ whole genome shotgun (WGS) entry which is preliminary data.</text>
</comment>
<evidence type="ECO:0000313" key="2">
    <source>
        <dbReference type="Proteomes" id="UP000233782"/>
    </source>
</evidence>
<dbReference type="Proteomes" id="UP000233782">
    <property type="component" value="Unassembled WGS sequence"/>
</dbReference>
<reference evidence="1 2" key="1">
    <citation type="submission" date="2017-12" db="EMBL/GenBank/DDBJ databases">
        <title>Genomic Encyclopedia of Type Strains, Phase III (KMG-III): the genomes of soil and plant-associated and newly described type strains.</title>
        <authorList>
            <person name="Whitman W."/>
        </authorList>
    </citation>
    <scope>NUCLEOTIDE SEQUENCE [LARGE SCALE GENOMIC DNA]</scope>
    <source>
        <strain evidence="1 2">LP43</strain>
    </source>
</reference>
<dbReference type="PANTHER" id="PTHR31362:SF0">
    <property type="entry name" value="EXOSTOSIN DOMAIN-CONTAINING PROTEIN-RELATED"/>
    <property type="match status" value="1"/>
</dbReference>
<protein>
    <submittedName>
        <fullName evidence="1">Uncharacterized protein DUF288</fullName>
    </submittedName>
</protein>
<sequence length="339" mass="38849">MRKTFIVITSIADEHHSILKKIAARAVSHQVPVILIGDSASPASFKLEGCEFYSLKEQAILPFALAQNLPTGHYSRKNLGYLLAISRGAEIIVETDDDNIPLATFWDERTDETEAYLLENTGWTNVYRYFTEINIWPRGFALEHLHKTLPSLRNFKLVKSPIQQGLADENPDVDAIYRLTMPLPVYFNLSPSVALGNNSFCPFNSQNTTWFKEAFPLLYLPSHCSFRMTDIWRSFIAQRIAWTCGWPILFHNCTVRQERNTHNLMTDFKDEISGYISNDAILNRLKNLHLKDGAVNIPDNMRICYAALIELGVFNALEENLLEAWLEDINLISQQFFDQ</sequence>
<dbReference type="AlphaFoldDB" id="A0A2N3V496"/>